<protein>
    <recommendedName>
        <fullName evidence="4">Small secreted domain</fullName>
    </recommendedName>
</protein>
<evidence type="ECO:0000313" key="2">
    <source>
        <dbReference type="EMBL" id="SDJ68513.1"/>
    </source>
</evidence>
<feature type="signal peptide" evidence="1">
    <location>
        <begin position="1"/>
        <end position="25"/>
    </location>
</feature>
<dbReference type="EMBL" id="FNFM01000001">
    <property type="protein sequence ID" value="SDJ68513.1"/>
    <property type="molecule type" value="Genomic_DNA"/>
</dbReference>
<accession>A0A1G8VRJ0</accession>
<keyword evidence="1" id="KW-0732">Signal</keyword>
<evidence type="ECO:0000313" key="3">
    <source>
        <dbReference type="Proteomes" id="UP000199213"/>
    </source>
</evidence>
<keyword evidence="3" id="KW-1185">Reference proteome</keyword>
<evidence type="ECO:0008006" key="4">
    <source>
        <dbReference type="Google" id="ProtNLM"/>
    </source>
</evidence>
<gene>
    <name evidence="2" type="ORF">SAMN04487820_101269</name>
</gene>
<sequence>MLKKTAAAVGIAAAGMMAMAPMASADTKDNDGINVLNDNNLSVLPVQLCGNNVAVAGAVVNLLHSQPSQCVNAPVVDHPTSVTNGS</sequence>
<dbReference type="AlphaFoldDB" id="A0A1G8VRJ0"/>
<reference evidence="3" key="1">
    <citation type="submission" date="2016-10" db="EMBL/GenBank/DDBJ databases">
        <authorList>
            <person name="Varghese N."/>
            <person name="Submissions S."/>
        </authorList>
    </citation>
    <scope>NUCLEOTIDE SEQUENCE [LARGE SCALE GENOMIC DNA]</scope>
    <source>
        <strain evidence="3">DSM 45460</strain>
    </source>
</reference>
<feature type="chain" id="PRO_5011455635" description="Small secreted domain" evidence="1">
    <location>
        <begin position="26"/>
        <end position="86"/>
    </location>
</feature>
<dbReference type="RefSeq" id="WP_176797755.1">
    <property type="nucleotide sequence ID" value="NZ_FNFM01000001.1"/>
</dbReference>
<name>A0A1G8VRJ0_ACTMZ</name>
<dbReference type="Proteomes" id="UP000199213">
    <property type="component" value="Unassembled WGS sequence"/>
</dbReference>
<proteinExistence type="predicted"/>
<organism evidence="2 3">
    <name type="scientific">Actinopolyspora mzabensis</name>
    <dbReference type="NCBI Taxonomy" id="995066"/>
    <lineage>
        <taxon>Bacteria</taxon>
        <taxon>Bacillati</taxon>
        <taxon>Actinomycetota</taxon>
        <taxon>Actinomycetes</taxon>
        <taxon>Actinopolysporales</taxon>
        <taxon>Actinopolysporaceae</taxon>
        <taxon>Actinopolyspora</taxon>
    </lineage>
</organism>
<evidence type="ECO:0000256" key="1">
    <source>
        <dbReference type="SAM" id="SignalP"/>
    </source>
</evidence>